<evidence type="ECO:0000256" key="3">
    <source>
        <dbReference type="ARBA" id="ARBA00022448"/>
    </source>
</evidence>
<comment type="subcellular location">
    <subcellularLocation>
        <location evidence="1">Membrane</location>
        <topology evidence="1">Multi-pass membrane protein</topology>
    </subcellularLocation>
</comment>
<evidence type="ECO:0000256" key="9">
    <source>
        <dbReference type="SAM" id="MobiDB-lite"/>
    </source>
</evidence>
<dbReference type="GO" id="GO:0005385">
    <property type="term" value="F:zinc ion transmembrane transporter activity"/>
    <property type="evidence" value="ECO:0007669"/>
    <property type="project" value="TreeGrafter"/>
</dbReference>
<dbReference type="AlphaFoldDB" id="A0A068RZW8"/>
<dbReference type="Gene3D" id="1.20.1510.10">
    <property type="entry name" value="Cation efflux protein transmembrane domain"/>
    <property type="match status" value="1"/>
</dbReference>
<feature type="region of interest" description="Disordered" evidence="9">
    <location>
        <begin position="1"/>
        <end position="28"/>
    </location>
</feature>
<dbReference type="SUPFAM" id="SSF160240">
    <property type="entry name" value="Cation efflux protein cytoplasmic domain-like"/>
    <property type="match status" value="1"/>
</dbReference>
<dbReference type="InterPro" id="IPR002524">
    <property type="entry name" value="Cation_efflux"/>
</dbReference>
<dbReference type="Pfam" id="PF01545">
    <property type="entry name" value="Cation_efflux"/>
    <property type="match status" value="1"/>
</dbReference>
<dbReference type="NCBIfam" id="TIGR01297">
    <property type="entry name" value="CDF"/>
    <property type="match status" value="1"/>
</dbReference>
<keyword evidence="6 10" id="KW-1133">Transmembrane helix</keyword>
<feature type="domain" description="Cation efflux protein transmembrane" evidence="11">
    <location>
        <begin position="62"/>
        <end position="288"/>
    </location>
</feature>
<gene>
    <name evidence="13" type="ORF">LCOR_06459.1</name>
</gene>
<feature type="transmembrane region" description="Helical" evidence="10">
    <location>
        <begin position="94"/>
        <end position="111"/>
    </location>
</feature>
<dbReference type="InterPro" id="IPR058533">
    <property type="entry name" value="Cation_efflux_TM"/>
</dbReference>
<dbReference type="GO" id="GO:0005886">
    <property type="term" value="C:plasma membrane"/>
    <property type="evidence" value="ECO:0007669"/>
    <property type="project" value="TreeGrafter"/>
</dbReference>
<dbReference type="GO" id="GO:0030003">
    <property type="term" value="P:intracellular monoatomic cation homeostasis"/>
    <property type="evidence" value="ECO:0007669"/>
    <property type="project" value="UniProtKB-ARBA"/>
</dbReference>
<feature type="compositionally biased region" description="Polar residues" evidence="9">
    <location>
        <begin position="1"/>
        <end position="10"/>
    </location>
</feature>
<dbReference type="VEuPathDB" id="FungiDB:LCOR_06459.1"/>
<feature type="compositionally biased region" description="Basic and acidic residues" evidence="9">
    <location>
        <begin position="191"/>
        <end position="210"/>
    </location>
</feature>
<keyword evidence="5" id="KW-0864">Zinc transport</keyword>
<keyword evidence="8 10" id="KW-0472">Membrane</keyword>
<keyword evidence="3" id="KW-0813">Transport</keyword>
<evidence type="ECO:0000256" key="10">
    <source>
        <dbReference type="SAM" id="Phobius"/>
    </source>
</evidence>
<dbReference type="InterPro" id="IPR027470">
    <property type="entry name" value="Cation_efflux_CTD"/>
</dbReference>
<dbReference type="InterPro" id="IPR027469">
    <property type="entry name" value="Cation_efflux_TMD_sf"/>
</dbReference>
<evidence type="ECO:0000256" key="5">
    <source>
        <dbReference type="ARBA" id="ARBA00022906"/>
    </source>
</evidence>
<feature type="domain" description="Cation efflux protein cytoplasmic" evidence="12">
    <location>
        <begin position="294"/>
        <end position="368"/>
    </location>
</feature>
<protein>
    <submittedName>
        <fullName evidence="13">Zinc transporter 2-like</fullName>
    </submittedName>
</protein>
<accession>A0A068RZW8</accession>
<dbReference type="EMBL" id="CBTN010000028">
    <property type="protein sequence ID" value="CDH55305.1"/>
    <property type="molecule type" value="Genomic_DNA"/>
</dbReference>
<evidence type="ECO:0000256" key="4">
    <source>
        <dbReference type="ARBA" id="ARBA00022692"/>
    </source>
</evidence>
<evidence type="ECO:0000259" key="11">
    <source>
        <dbReference type="Pfam" id="PF01545"/>
    </source>
</evidence>
<organism evidence="13 14">
    <name type="scientific">Lichtheimia corymbifera JMRC:FSU:9682</name>
    <dbReference type="NCBI Taxonomy" id="1263082"/>
    <lineage>
        <taxon>Eukaryota</taxon>
        <taxon>Fungi</taxon>
        <taxon>Fungi incertae sedis</taxon>
        <taxon>Mucoromycota</taxon>
        <taxon>Mucoromycotina</taxon>
        <taxon>Mucoromycetes</taxon>
        <taxon>Mucorales</taxon>
        <taxon>Lichtheimiaceae</taxon>
        <taxon>Lichtheimia</taxon>
    </lineage>
</organism>
<keyword evidence="14" id="KW-1185">Reference proteome</keyword>
<comment type="similarity">
    <text evidence="2">Belongs to the cation diffusion facilitator (CDF) transporter (TC 2.A.4) family. SLC30A subfamily.</text>
</comment>
<proteinExistence type="inferred from homology"/>
<dbReference type="PANTHER" id="PTHR11562">
    <property type="entry name" value="CATION EFFLUX PROTEIN/ ZINC TRANSPORTER"/>
    <property type="match status" value="1"/>
</dbReference>
<evidence type="ECO:0000256" key="8">
    <source>
        <dbReference type="ARBA" id="ARBA00023136"/>
    </source>
</evidence>
<keyword evidence="5" id="KW-0862">Zinc</keyword>
<dbReference type="PANTHER" id="PTHR11562:SF17">
    <property type="entry name" value="RE54080P-RELATED"/>
    <property type="match status" value="1"/>
</dbReference>
<sequence length="387" mass="42232">MVSPEANENTPLIPATEHVNTRPTTTRPRAGSVVSYTYVNSQCANVSNKDNNAQQSTKRKLLFATVLALLFFTAELIAGYFANSLALMSDAFHLLSDVASFIVAIAAIYLAEKPATKRHTFGFHRAEVIAALVSVFTIWILTAFLVREAIERVKNPQHIDAKLMCVTAAIGVVINIVLAYVLGGHHHGHGHDHDHGHSHSHDEEEHDHSNENGNGNGVPHREANINLRAAALHVIGDLLASIGVLVSSIILIFKPSLTIVDPICTFIFSLLVLYTTYHLVRDSLGVLMEGTPGHIELDAIKRSLQDIPGVVAVHDLHVWTLSPGKSSLTAHITVSRDADLSYDEILARGQRVVCDQFGVHHSTLQVESEQAGFTSHCRPEICNALHE</sequence>
<dbReference type="Pfam" id="PF16916">
    <property type="entry name" value="ZT_dimer"/>
    <property type="match status" value="1"/>
</dbReference>
<feature type="transmembrane region" description="Helical" evidence="10">
    <location>
        <begin position="123"/>
        <end position="146"/>
    </location>
</feature>
<dbReference type="Proteomes" id="UP000027586">
    <property type="component" value="Unassembled WGS sequence"/>
</dbReference>
<feature type="transmembrane region" description="Helical" evidence="10">
    <location>
        <begin position="61"/>
        <end position="82"/>
    </location>
</feature>
<comment type="caution">
    <text evidence="13">The sequence shown here is derived from an EMBL/GenBank/DDBJ whole genome shotgun (WGS) entry which is preliminary data.</text>
</comment>
<evidence type="ECO:0000313" key="13">
    <source>
        <dbReference type="EMBL" id="CDH55305.1"/>
    </source>
</evidence>
<dbReference type="SUPFAM" id="SSF161111">
    <property type="entry name" value="Cation efflux protein transmembrane domain-like"/>
    <property type="match status" value="1"/>
</dbReference>
<keyword evidence="7" id="KW-0406">Ion transport</keyword>
<evidence type="ECO:0000256" key="6">
    <source>
        <dbReference type="ARBA" id="ARBA00022989"/>
    </source>
</evidence>
<reference evidence="13" key="1">
    <citation type="submission" date="2013-08" db="EMBL/GenBank/DDBJ databases">
        <title>Gene expansion shapes genome architecture in the human pathogen Lichtheimia corymbifera: an evolutionary genomics analysis in the ancient terrestrial Mucorales (Mucoromycotina).</title>
        <authorList>
            <person name="Schwartze V.U."/>
            <person name="Winter S."/>
            <person name="Shelest E."/>
            <person name="Marcet-Houben M."/>
            <person name="Horn F."/>
            <person name="Wehner S."/>
            <person name="Hoffmann K."/>
            <person name="Riege K."/>
            <person name="Sammeth M."/>
            <person name="Nowrousian M."/>
            <person name="Valiante V."/>
            <person name="Linde J."/>
            <person name="Jacobsen I.D."/>
            <person name="Marz M."/>
            <person name="Brakhage A.A."/>
            <person name="Gabaldon T."/>
            <person name="Bocker S."/>
            <person name="Voigt K."/>
        </authorList>
    </citation>
    <scope>NUCLEOTIDE SEQUENCE [LARGE SCALE GENOMIC DNA]</scope>
    <source>
        <strain evidence="13">FSU 9682</strain>
    </source>
</reference>
<name>A0A068RZW8_9FUNG</name>
<evidence type="ECO:0000259" key="12">
    <source>
        <dbReference type="Pfam" id="PF16916"/>
    </source>
</evidence>
<feature type="region of interest" description="Disordered" evidence="9">
    <location>
        <begin position="189"/>
        <end position="220"/>
    </location>
</feature>
<keyword evidence="4 10" id="KW-0812">Transmembrane</keyword>
<dbReference type="InterPro" id="IPR036837">
    <property type="entry name" value="Cation_efflux_CTD_sf"/>
</dbReference>
<evidence type="ECO:0000256" key="1">
    <source>
        <dbReference type="ARBA" id="ARBA00004141"/>
    </source>
</evidence>
<feature type="transmembrane region" description="Helical" evidence="10">
    <location>
        <begin position="230"/>
        <end position="253"/>
    </location>
</feature>
<dbReference type="InterPro" id="IPR050681">
    <property type="entry name" value="CDF/SLC30A"/>
</dbReference>
<dbReference type="OrthoDB" id="9944568at2759"/>
<evidence type="ECO:0000256" key="2">
    <source>
        <dbReference type="ARBA" id="ARBA00008873"/>
    </source>
</evidence>
<feature type="transmembrane region" description="Helical" evidence="10">
    <location>
        <begin position="259"/>
        <end position="280"/>
    </location>
</feature>
<evidence type="ECO:0000256" key="7">
    <source>
        <dbReference type="ARBA" id="ARBA00023065"/>
    </source>
</evidence>
<feature type="transmembrane region" description="Helical" evidence="10">
    <location>
        <begin position="161"/>
        <end position="182"/>
    </location>
</feature>
<evidence type="ECO:0000313" key="14">
    <source>
        <dbReference type="Proteomes" id="UP000027586"/>
    </source>
</evidence>
<dbReference type="GO" id="GO:0098771">
    <property type="term" value="P:inorganic ion homeostasis"/>
    <property type="evidence" value="ECO:0007669"/>
    <property type="project" value="UniProtKB-ARBA"/>
</dbReference>
<dbReference type="STRING" id="1263082.A0A068RZW8"/>